<dbReference type="Proteomes" id="UP001374535">
    <property type="component" value="Chromosome 6"/>
</dbReference>
<organism evidence="2 3">
    <name type="scientific">Vigna mungo</name>
    <name type="common">Black gram</name>
    <name type="synonym">Phaseolus mungo</name>
    <dbReference type="NCBI Taxonomy" id="3915"/>
    <lineage>
        <taxon>Eukaryota</taxon>
        <taxon>Viridiplantae</taxon>
        <taxon>Streptophyta</taxon>
        <taxon>Embryophyta</taxon>
        <taxon>Tracheophyta</taxon>
        <taxon>Spermatophyta</taxon>
        <taxon>Magnoliopsida</taxon>
        <taxon>eudicotyledons</taxon>
        <taxon>Gunneridae</taxon>
        <taxon>Pentapetalae</taxon>
        <taxon>rosids</taxon>
        <taxon>fabids</taxon>
        <taxon>Fabales</taxon>
        <taxon>Fabaceae</taxon>
        <taxon>Papilionoideae</taxon>
        <taxon>50 kb inversion clade</taxon>
        <taxon>NPAAA clade</taxon>
        <taxon>indigoferoid/millettioid clade</taxon>
        <taxon>Phaseoleae</taxon>
        <taxon>Vigna</taxon>
    </lineage>
</organism>
<evidence type="ECO:0000256" key="1">
    <source>
        <dbReference type="SAM" id="MobiDB-lite"/>
    </source>
</evidence>
<feature type="compositionally biased region" description="Polar residues" evidence="1">
    <location>
        <begin position="8"/>
        <end position="18"/>
    </location>
</feature>
<feature type="region of interest" description="Disordered" evidence="1">
    <location>
        <begin position="1"/>
        <end position="26"/>
    </location>
</feature>
<keyword evidence="3" id="KW-1185">Reference proteome</keyword>
<protein>
    <submittedName>
        <fullName evidence="2">Uncharacterized protein</fullName>
    </submittedName>
</protein>
<reference evidence="2 3" key="1">
    <citation type="journal article" date="2023" name="Life. Sci Alliance">
        <title>Evolutionary insights into 3D genome organization and epigenetic landscape of Vigna mungo.</title>
        <authorList>
            <person name="Junaid A."/>
            <person name="Singh B."/>
            <person name="Bhatia S."/>
        </authorList>
    </citation>
    <scope>NUCLEOTIDE SEQUENCE [LARGE SCALE GENOMIC DNA]</scope>
    <source>
        <strain evidence="2">Urdbean</strain>
    </source>
</reference>
<accession>A0AAQ3RWE0</accession>
<sequence length="223" mass="24783">MQDVRMRSNIQDQKQRTVPSAEGNPRTFKITKSLGRIKDSLRYHISAMNGRVRSLEDRSFETDGTARDHSHADLSVKMPLAGTRPDVINPVFTGTKDQKVQDTRLDGSEKLSSPCGGVVVGKRIAMCQQGKEHRFFLIPLAGLGISKKSAQKSTISILAPFVINSSLIPPNIYRLSLSPITPNLDLHSNPNSFLEFGIWLFLCRGDLRPVDDGWLLGTLWLSI</sequence>
<dbReference type="EMBL" id="CP144695">
    <property type="protein sequence ID" value="WVZ07578.1"/>
    <property type="molecule type" value="Genomic_DNA"/>
</dbReference>
<proteinExistence type="predicted"/>
<name>A0AAQ3RWE0_VIGMU</name>
<evidence type="ECO:0000313" key="3">
    <source>
        <dbReference type="Proteomes" id="UP001374535"/>
    </source>
</evidence>
<dbReference type="AlphaFoldDB" id="A0AAQ3RWE0"/>
<gene>
    <name evidence="2" type="ORF">V8G54_020924</name>
</gene>
<evidence type="ECO:0000313" key="2">
    <source>
        <dbReference type="EMBL" id="WVZ07578.1"/>
    </source>
</evidence>